<dbReference type="InterPro" id="IPR016024">
    <property type="entry name" value="ARM-type_fold"/>
</dbReference>
<feature type="region of interest" description="Disordered" evidence="4">
    <location>
        <begin position="666"/>
        <end position="724"/>
    </location>
</feature>
<reference evidence="5" key="1">
    <citation type="submission" date="2022-08" db="UniProtKB">
        <authorList>
            <consortium name="EnsemblMetazoa"/>
        </authorList>
    </citation>
    <scope>IDENTIFICATION</scope>
    <source>
        <strain evidence="5">Israel</strain>
    </source>
</reference>
<evidence type="ECO:0000256" key="3">
    <source>
        <dbReference type="ARBA" id="ARBA00023242"/>
    </source>
</evidence>
<comment type="subcellular location">
    <subcellularLocation>
        <location evidence="1">Nucleus</location>
    </subcellularLocation>
</comment>
<feature type="compositionally biased region" description="Acidic residues" evidence="4">
    <location>
        <begin position="696"/>
        <end position="721"/>
    </location>
</feature>
<dbReference type="GO" id="GO:0005730">
    <property type="term" value="C:nucleolus"/>
    <property type="evidence" value="ECO:0007669"/>
    <property type="project" value="InterPro"/>
</dbReference>
<feature type="compositionally biased region" description="Basic and acidic residues" evidence="4">
    <location>
        <begin position="686"/>
        <end position="695"/>
    </location>
</feature>
<dbReference type="VEuPathDB" id="VectorBase:PPAI004479"/>
<name>A0A1B0GNB3_PHLPP</name>
<dbReference type="PANTHER" id="PTHR13213:SF2">
    <property type="entry name" value="MYB-BINDING PROTEIN 1A"/>
    <property type="match status" value="1"/>
</dbReference>
<dbReference type="GO" id="GO:0003723">
    <property type="term" value="F:RNA binding"/>
    <property type="evidence" value="ECO:0007669"/>
    <property type="project" value="TreeGrafter"/>
</dbReference>
<evidence type="ECO:0000256" key="4">
    <source>
        <dbReference type="SAM" id="MobiDB-lite"/>
    </source>
</evidence>
<dbReference type="AlphaFoldDB" id="A0A1B0GNB3"/>
<evidence type="ECO:0000256" key="1">
    <source>
        <dbReference type="ARBA" id="ARBA00004123"/>
    </source>
</evidence>
<dbReference type="Proteomes" id="UP000092462">
    <property type="component" value="Unassembled WGS sequence"/>
</dbReference>
<dbReference type="InterPro" id="IPR007015">
    <property type="entry name" value="DNA_pol_V/MYBBP1A"/>
</dbReference>
<accession>A0A1B0GNB3</accession>
<dbReference type="EnsemblMetazoa" id="PPAI004479-RA">
    <property type="protein sequence ID" value="PPAI004479-PA"/>
    <property type="gene ID" value="PPAI004479"/>
</dbReference>
<dbReference type="PANTHER" id="PTHR13213">
    <property type="entry name" value="MYB-BINDING PROTEIN 1A FAMILY MEMBER"/>
    <property type="match status" value="1"/>
</dbReference>
<dbReference type="EMBL" id="AJVK01013103">
    <property type="status" value="NOT_ANNOTATED_CDS"/>
    <property type="molecule type" value="Genomic_DNA"/>
</dbReference>
<protein>
    <submittedName>
        <fullName evidence="5">Uncharacterized protein</fullName>
    </submittedName>
</protein>
<sequence>MHVQNSEEETKQKVQKIINPLISRSLHQLLSSNENVRIQNGLNLVQQLQRQSQKKQSTREHKYVLKRLVRGTGGSNSASKCGFYTALVAYLNAFKETVSLDEIFEVLDNELKVSKKATTKENADAFIGHLLVVTALQKSELLKDKKKTAKALEYVLAASQQKAYHYKLSYNCLIAFLTSQTEEEFRKTLFPFMKKNLKTPWEEQTMHSLHFLMEAHIRFPTVIDEAFLEDFLGRKNILDSGSFEKIFELFWKDKPETEIMQPAYDTLGKISATSKNFSKFWAFVVEKTIEHPNRAKEVITVKLATDALNCENLGKTFAKIFNEKFLEMIFTSLRQSGSKDEVLKAIYMEFFDALFEAVNKREDKQMTIVKKLVTHPGTLLIDKYQFSNKILHRIVNIMNGENLKELTEFLKKILIDQEAKNAMDSAEKWLNSEKVIAVQMLQRIISSRSLATDSEWKLSQARFILNIAIFYSNDGEIVVKKPEICVVPIELANHMMNLFYHGLESTFTTMEAGKVILSGLVDHCNGILTKKNPQKYLRRDFSEKSLKIWEEMYRTVSELDGENFLVFQVLLLSMGLQLFRDAELAEESLKELQSCVMRAREKKSKFRKNEEEPEWIEVLMDLILHLLSQGSSILKNIIKKVFPSLCPKLNLPAIYQILSLLDMKDGQNPLKYDNEEDSEESEGEDEVKVNGKHEDSEEESGEEEDEDDEDQDEDEVDDEGTVSDKLRSAVSAALGFGAAVESDQESVNLDDMTEEEGKRLDDALSMAFKMLKENKPRRKTKKDHREDTTLVHFRNRLMDLLMIYLKHNPELSVTLEIMITLYDMLPYCVDEDSKPLLGKIQETLTVLVNVRNFRNDSQQEIDSGNLLNALMKLCKKNENPQSMEVRNNWQGDFQKPTLAELKMEMSNDARKILIERALFDTPELLPHRMIRYKEFVQKLAPSPENAKELLATDTSMCVQDPLELCHNVAKGIHIDLFAKFTILCEKSRAVLLETGGGNV</sequence>
<dbReference type="VEuPathDB" id="VectorBase:PPAPM1_007680"/>
<evidence type="ECO:0000256" key="2">
    <source>
        <dbReference type="ARBA" id="ARBA00006809"/>
    </source>
</evidence>
<evidence type="ECO:0000313" key="6">
    <source>
        <dbReference type="Proteomes" id="UP000092462"/>
    </source>
</evidence>
<dbReference type="GO" id="GO:0003714">
    <property type="term" value="F:transcription corepressor activity"/>
    <property type="evidence" value="ECO:0007669"/>
    <property type="project" value="TreeGrafter"/>
</dbReference>
<keyword evidence="3" id="KW-0539">Nucleus</keyword>
<evidence type="ECO:0000313" key="5">
    <source>
        <dbReference type="EnsemblMetazoa" id="PPAI004479-PA"/>
    </source>
</evidence>
<dbReference type="GO" id="GO:0043565">
    <property type="term" value="F:sequence-specific DNA binding"/>
    <property type="evidence" value="ECO:0007669"/>
    <property type="project" value="TreeGrafter"/>
</dbReference>
<organism evidence="5 6">
    <name type="scientific">Phlebotomus papatasi</name>
    <name type="common">Sandfly</name>
    <dbReference type="NCBI Taxonomy" id="29031"/>
    <lineage>
        <taxon>Eukaryota</taxon>
        <taxon>Metazoa</taxon>
        <taxon>Ecdysozoa</taxon>
        <taxon>Arthropoda</taxon>
        <taxon>Hexapoda</taxon>
        <taxon>Insecta</taxon>
        <taxon>Pterygota</taxon>
        <taxon>Neoptera</taxon>
        <taxon>Endopterygota</taxon>
        <taxon>Diptera</taxon>
        <taxon>Nematocera</taxon>
        <taxon>Psychodoidea</taxon>
        <taxon>Psychodidae</taxon>
        <taxon>Phlebotomus</taxon>
        <taxon>Phlebotomus</taxon>
    </lineage>
</organism>
<feature type="compositionally biased region" description="Acidic residues" evidence="4">
    <location>
        <begin position="674"/>
        <end position="685"/>
    </location>
</feature>
<keyword evidence="6" id="KW-1185">Reference proteome</keyword>
<dbReference type="SUPFAM" id="SSF48371">
    <property type="entry name" value="ARM repeat"/>
    <property type="match status" value="1"/>
</dbReference>
<dbReference type="Pfam" id="PF04931">
    <property type="entry name" value="DNA_pol_phi"/>
    <property type="match status" value="1"/>
</dbReference>
<proteinExistence type="inferred from homology"/>
<comment type="similarity">
    <text evidence="2">Belongs to the MYBBP1A family.</text>
</comment>